<evidence type="ECO:0000313" key="1">
    <source>
        <dbReference type="Proteomes" id="UP000887578"/>
    </source>
</evidence>
<organism evidence="1 2">
    <name type="scientific">Panagrolaimus davidi</name>
    <dbReference type="NCBI Taxonomy" id="227884"/>
    <lineage>
        <taxon>Eukaryota</taxon>
        <taxon>Metazoa</taxon>
        <taxon>Ecdysozoa</taxon>
        <taxon>Nematoda</taxon>
        <taxon>Chromadorea</taxon>
        <taxon>Rhabditida</taxon>
        <taxon>Tylenchina</taxon>
        <taxon>Panagrolaimomorpha</taxon>
        <taxon>Panagrolaimoidea</taxon>
        <taxon>Panagrolaimidae</taxon>
        <taxon>Panagrolaimus</taxon>
    </lineage>
</organism>
<dbReference type="WBParaSite" id="PDA_v2.g17719.t1">
    <property type="protein sequence ID" value="PDA_v2.g17719.t1"/>
    <property type="gene ID" value="PDA_v2.g17719"/>
</dbReference>
<sequence>MIQKTVQEILKLSHLQNFGEFELFNVPEAFDVQAFFAFIKKSKCIMFQLEFANALSVACQTRLEAVVDEMIEAENLDYIPSWIYFPEIDVENARKLAKICHIYL</sequence>
<reference evidence="2" key="1">
    <citation type="submission" date="2022-11" db="UniProtKB">
        <authorList>
            <consortium name="WormBaseParasite"/>
        </authorList>
    </citation>
    <scope>IDENTIFICATION</scope>
</reference>
<dbReference type="Proteomes" id="UP000887578">
    <property type="component" value="Unplaced"/>
</dbReference>
<evidence type="ECO:0000313" key="2">
    <source>
        <dbReference type="WBParaSite" id="PDA_v2.g17719.t1"/>
    </source>
</evidence>
<protein>
    <submittedName>
        <fullName evidence="2">Uncharacterized protein</fullName>
    </submittedName>
</protein>
<accession>A0A914PHC9</accession>
<name>A0A914PHC9_9BILA</name>
<dbReference type="AlphaFoldDB" id="A0A914PHC9"/>
<keyword evidence="1" id="KW-1185">Reference proteome</keyword>
<proteinExistence type="predicted"/>